<dbReference type="SUPFAM" id="SSF51306">
    <property type="entry name" value="LexA/Signal peptidase"/>
    <property type="match status" value="1"/>
</dbReference>
<dbReference type="EMBL" id="RCWJ01000002">
    <property type="protein sequence ID" value="RLQ84471.1"/>
    <property type="molecule type" value="Genomic_DNA"/>
</dbReference>
<evidence type="ECO:0000256" key="3">
    <source>
        <dbReference type="ARBA" id="ARBA00022989"/>
    </source>
</evidence>
<evidence type="ECO:0000256" key="5">
    <source>
        <dbReference type="NCBIfam" id="TIGR02228"/>
    </source>
</evidence>
<feature type="transmembrane region" description="Helical" evidence="7">
    <location>
        <begin position="55"/>
        <end position="78"/>
    </location>
</feature>
<dbReference type="GO" id="GO:0016020">
    <property type="term" value="C:membrane"/>
    <property type="evidence" value="ECO:0007669"/>
    <property type="project" value="UniProtKB-SubCell"/>
</dbReference>
<evidence type="ECO:0000256" key="7">
    <source>
        <dbReference type="SAM" id="Phobius"/>
    </source>
</evidence>
<comment type="subcellular location">
    <subcellularLocation>
        <location evidence="1">Membrane</location>
    </subcellularLocation>
</comment>
<feature type="compositionally biased region" description="Basic and acidic residues" evidence="6">
    <location>
        <begin position="1"/>
        <end position="12"/>
    </location>
</feature>
<reference evidence="9 10" key="1">
    <citation type="submission" date="2018-10" db="EMBL/GenBank/DDBJ databases">
        <authorList>
            <person name="Li J."/>
        </authorList>
    </citation>
    <scope>NUCLEOTIDE SEQUENCE [LARGE SCALE GENOMIC DNA]</scope>
    <source>
        <strain evidence="9 10">ZD1-4</strain>
    </source>
</reference>
<dbReference type="CDD" id="cd06530">
    <property type="entry name" value="S26_SPase_I"/>
    <property type="match status" value="1"/>
</dbReference>
<evidence type="ECO:0000313" key="10">
    <source>
        <dbReference type="Proteomes" id="UP000282460"/>
    </source>
</evidence>
<dbReference type="InterPro" id="IPR019533">
    <property type="entry name" value="Peptidase_S26"/>
</dbReference>
<dbReference type="OrthoDB" id="3178064at2"/>
<dbReference type="Pfam" id="PF10502">
    <property type="entry name" value="Peptidase_S26"/>
    <property type="match status" value="1"/>
</dbReference>
<dbReference type="InterPro" id="IPR001733">
    <property type="entry name" value="Peptidase_S26B"/>
</dbReference>
<dbReference type="AlphaFoldDB" id="A0A3L7J4S9"/>
<accession>A0A3L7J4S9</accession>
<dbReference type="Proteomes" id="UP000282460">
    <property type="component" value="Unassembled WGS sequence"/>
</dbReference>
<sequence>MVDPAADARKQSTVDVSVNASEDATHVKGGTTASVEQDDVQSKSEPTFLNRLPGILVRVVSWTVLVVCGLLIVAFVLVPRLTGSTPYTVLTGSMRPSMPPGTTVVVKPIEFSQIKVGDVITYQISSGKPEVVTHRVIGVNVTPDGVRLETQGDANPAPDADGVREEQVRGKVWYWLPVIGYVTNGVTSDTRTWLAQGLGVALIGYAVVTLIVTVVRRRKSDPAESEPEFVSGEEAGVEIGESSESGSRAGESSGGPHDPAPELLTRRSLREDNVQHSADDTST</sequence>
<feature type="region of interest" description="Disordered" evidence="6">
    <location>
        <begin position="221"/>
        <end position="283"/>
    </location>
</feature>
<evidence type="ECO:0000259" key="8">
    <source>
        <dbReference type="Pfam" id="PF10502"/>
    </source>
</evidence>
<evidence type="ECO:0000256" key="4">
    <source>
        <dbReference type="ARBA" id="ARBA00023136"/>
    </source>
</evidence>
<evidence type="ECO:0000256" key="1">
    <source>
        <dbReference type="ARBA" id="ARBA00004370"/>
    </source>
</evidence>
<feature type="domain" description="Peptidase S26" evidence="8">
    <location>
        <begin position="66"/>
        <end position="139"/>
    </location>
</feature>
<dbReference type="Gene3D" id="2.10.109.10">
    <property type="entry name" value="Umud Fragment, subunit A"/>
    <property type="match status" value="1"/>
</dbReference>
<dbReference type="PANTHER" id="PTHR10806:SF6">
    <property type="entry name" value="SIGNAL PEPTIDASE COMPLEX CATALYTIC SUBUNIT SEC11"/>
    <property type="match status" value="1"/>
</dbReference>
<dbReference type="EC" id="3.4.21.89" evidence="5"/>
<dbReference type="InterPro" id="IPR036286">
    <property type="entry name" value="LexA/Signal_pep-like_sf"/>
</dbReference>
<organism evidence="9 10">
    <name type="scientific">Mycetocola zhadangensis</name>
    <dbReference type="NCBI Taxonomy" id="1164595"/>
    <lineage>
        <taxon>Bacteria</taxon>
        <taxon>Bacillati</taxon>
        <taxon>Actinomycetota</taxon>
        <taxon>Actinomycetes</taxon>
        <taxon>Micrococcales</taxon>
        <taxon>Microbacteriaceae</taxon>
        <taxon>Mycetocola</taxon>
    </lineage>
</organism>
<keyword evidence="4 7" id="KW-0472">Membrane</keyword>
<keyword evidence="9" id="KW-0378">Hydrolase</keyword>
<feature type="region of interest" description="Disordered" evidence="6">
    <location>
        <begin position="1"/>
        <end position="39"/>
    </location>
</feature>
<comment type="caution">
    <text evidence="9">The sequence shown here is derived from an EMBL/GenBank/DDBJ whole genome shotgun (WGS) entry which is preliminary data.</text>
</comment>
<name>A0A3L7J4S9_9MICO</name>
<dbReference type="PANTHER" id="PTHR10806">
    <property type="entry name" value="SIGNAL PEPTIDASE COMPLEX CATALYTIC SUBUNIT SEC11"/>
    <property type="match status" value="1"/>
</dbReference>
<feature type="compositionally biased region" description="Low complexity" evidence="6">
    <location>
        <begin position="230"/>
        <end position="255"/>
    </location>
</feature>
<feature type="compositionally biased region" description="Basic and acidic residues" evidence="6">
    <location>
        <begin position="264"/>
        <end position="283"/>
    </location>
</feature>
<gene>
    <name evidence="9" type="ORF">D9V28_09805</name>
</gene>
<proteinExistence type="predicted"/>
<keyword evidence="3 7" id="KW-1133">Transmembrane helix</keyword>
<dbReference type="GO" id="GO:0009003">
    <property type="term" value="F:signal peptidase activity"/>
    <property type="evidence" value="ECO:0007669"/>
    <property type="project" value="UniProtKB-EC"/>
</dbReference>
<dbReference type="GO" id="GO:0006465">
    <property type="term" value="P:signal peptide processing"/>
    <property type="evidence" value="ECO:0007669"/>
    <property type="project" value="UniProtKB-UniRule"/>
</dbReference>
<evidence type="ECO:0000256" key="6">
    <source>
        <dbReference type="SAM" id="MobiDB-lite"/>
    </source>
</evidence>
<evidence type="ECO:0000313" key="9">
    <source>
        <dbReference type="EMBL" id="RLQ84471.1"/>
    </source>
</evidence>
<evidence type="ECO:0000256" key="2">
    <source>
        <dbReference type="ARBA" id="ARBA00022692"/>
    </source>
</evidence>
<keyword evidence="2 7" id="KW-0812">Transmembrane</keyword>
<dbReference type="NCBIfam" id="TIGR02228">
    <property type="entry name" value="sigpep_I_arch"/>
    <property type="match status" value="1"/>
</dbReference>
<feature type="compositionally biased region" description="Polar residues" evidence="6">
    <location>
        <begin position="13"/>
        <end position="22"/>
    </location>
</feature>
<feature type="transmembrane region" description="Helical" evidence="7">
    <location>
        <begin position="193"/>
        <end position="215"/>
    </location>
</feature>
<protein>
    <recommendedName>
        <fullName evidence="5">Signal peptidase I</fullName>
        <ecNumber evidence="5">3.4.21.89</ecNumber>
    </recommendedName>
</protein>
<keyword evidence="10" id="KW-1185">Reference proteome</keyword>
<dbReference type="GO" id="GO:0004252">
    <property type="term" value="F:serine-type endopeptidase activity"/>
    <property type="evidence" value="ECO:0007669"/>
    <property type="project" value="UniProtKB-UniRule"/>
</dbReference>